<keyword evidence="3" id="KW-0472">Membrane</keyword>
<dbReference type="Pfam" id="PF21305">
    <property type="entry name" value="type_II_gspD_N0"/>
    <property type="match status" value="1"/>
</dbReference>
<dbReference type="InterPro" id="IPR050810">
    <property type="entry name" value="Bact_Secretion_Sys_Channel"/>
</dbReference>
<protein>
    <recommendedName>
        <fullName evidence="5">GspD-like N0 domain-containing protein</fullName>
    </recommendedName>
</protein>
<organism evidence="6 7">
    <name type="scientific">Escherichia coli</name>
    <dbReference type="NCBI Taxonomy" id="562"/>
    <lineage>
        <taxon>Bacteria</taxon>
        <taxon>Pseudomonadati</taxon>
        <taxon>Pseudomonadota</taxon>
        <taxon>Gammaproteobacteria</taxon>
        <taxon>Enterobacterales</taxon>
        <taxon>Enterobacteriaceae</taxon>
        <taxon>Escherichia</taxon>
    </lineage>
</organism>
<feature type="domain" description="GspD-like N0" evidence="5">
    <location>
        <begin position="48"/>
        <end position="117"/>
    </location>
</feature>
<reference evidence="6 7" key="1">
    <citation type="submission" date="2019-12" db="EMBL/GenBank/DDBJ databases">
        <title>Enteriobacteria Tanzani isolates_8377-8380.</title>
        <authorList>
            <person name="Subbiah M."/>
            <person name="Call D."/>
        </authorList>
    </citation>
    <scope>NUCLEOTIDE SEQUENCE [LARGE SCALE GENOMIC DNA]</scope>
    <source>
        <strain evidence="6 7">8378wB3</strain>
    </source>
</reference>
<comment type="subcellular location">
    <subcellularLocation>
        <location evidence="1">Membrane</location>
    </subcellularLocation>
</comment>
<comment type="caution">
    <text evidence="6">The sequence shown here is derived from an EMBL/GenBank/DDBJ whole genome shotgun (WGS) entry which is preliminary data.</text>
</comment>
<accession>A0AAW9XA53</accession>
<dbReference type="RefSeq" id="WP_160458964.1">
    <property type="nucleotide sequence ID" value="NZ_WTRX01000353.1"/>
</dbReference>
<sequence>MFWRDITLSVWRKKTTCLKTKKRLLPLVLAAALCSSPVWAEEATFTANFKDTDLKSFIETVGANLNKTIIMGPGVQGKVSIRTMTPLNERQYYQLFLNLLEAQGYAVVPMENDVLKVVKSSAAKVEPLPLVGEGSDNYAGDEMVTKVVPVRNVSVRELAPILRQMIDSAG</sequence>
<evidence type="ECO:0000313" key="7">
    <source>
        <dbReference type="Proteomes" id="UP000441160"/>
    </source>
</evidence>
<dbReference type="PANTHER" id="PTHR30332:SF24">
    <property type="entry name" value="SECRETIN GSPD-RELATED"/>
    <property type="match status" value="1"/>
</dbReference>
<name>A0AAW9XA53_ECOLX</name>
<gene>
    <name evidence="6" type="ORF">GP944_27955</name>
</gene>
<feature type="signal peptide" evidence="4">
    <location>
        <begin position="1"/>
        <end position="40"/>
    </location>
</feature>
<proteinExistence type="predicted"/>
<dbReference type="AlphaFoldDB" id="A0AAW9XA53"/>
<dbReference type="EMBL" id="WTRX01000353">
    <property type="protein sequence ID" value="MWU34429.1"/>
    <property type="molecule type" value="Genomic_DNA"/>
</dbReference>
<evidence type="ECO:0000256" key="1">
    <source>
        <dbReference type="ARBA" id="ARBA00004370"/>
    </source>
</evidence>
<feature type="non-terminal residue" evidence="6">
    <location>
        <position position="170"/>
    </location>
</feature>
<dbReference type="GO" id="GO:0016020">
    <property type="term" value="C:membrane"/>
    <property type="evidence" value="ECO:0007669"/>
    <property type="project" value="UniProtKB-SubCell"/>
</dbReference>
<dbReference type="PANTHER" id="PTHR30332">
    <property type="entry name" value="PROBABLE GENERAL SECRETION PATHWAY PROTEIN D"/>
    <property type="match status" value="1"/>
</dbReference>
<evidence type="ECO:0000256" key="4">
    <source>
        <dbReference type="SAM" id="SignalP"/>
    </source>
</evidence>
<dbReference type="InterPro" id="IPR049371">
    <property type="entry name" value="GspD-like_N0"/>
</dbReference>
<dbReference type="Proteomes" id="UP000441160">
    <property type="component" value="Unassembled WGS sequence"/>
</dbReference>
<evidence type="ECO:0000259" key="5">
    <source>
        <dbReference type="Pfam" id="PF21305"/>
    </source>
</evidence>
<evidence type="ECO:0000256" key="2">
    <source>
        <dbReference type="ARBA" id="ARBA00022729"/>
    </source>
</evidence>
<keyword evidence="2 4" id="KW-0732">Signal</keyword>
<evidence type="ECO:0000256" key="3">
    <source>
        <dbReference type="ARBA" id="ARBA00023136"/>
    </source>
</evidence>
<dbReference type="GO" id="GO:0009306">
    <property type="term" value="P:protein secretion"/>
    <property type="evidence" value="ECO:0007669"/>
    <property type="project" value="TreeGrafter"/>
</dbReference>
<dbReference type="InterPro" id="IPR038591">
    <property type="entry name" value="NolW-like_sf"/>
</dbReference>
<dbReference type="Gene3D" id="3.30.1370.120">
    <property type="match status" value="1"/>
</dbReference>
<dbReference type="GO" id="GO:0015627">
    <property type="term" value="C:type II protein secretion system complex"/>
    <property type="evidence" value="ECO:0007669"/>
    <property type="project" value="TreeGrafter"/>
</dbReference>
<evidence type="ECO:0000313" key="6">
    <source>
        <dbReference type="EMBL" id="MWU34429.1"/>
    </source>
</evidence>
<feature type="chain" id="PRO_5043679101" description="GspD-like N0 domain-containing protein" evidence="4">
    <location>
        <begin position="41"/>
        <end position="170"/>
    </location>
</feature>